<organism evidence="2 3">
    <name type="scientific">Sedimentisphaera cyanobacteriorum</name>
    <dbReference type="NCBI Taxonomy" id="1940790"/>
    <lineage>
        <taxon>Bacteria</taxon>
        <taxon>Pseudomonadati</taxon>
        <taxon>Planctomycetota</taxon>
        <taxon>Phycisphaerae</taxon>
        <taxon>Sedimentisphaerales</taxon>
        <taxon>Sedimentisphaeraceae</taxon>
        <taxon>Sedimentisphaera</taxon>
    </lineage>
</organism>
<dbReference type="InterPro" id="IPR014871">
    <property type="entry name" value="dUTPase/dCTP_pyrophosphatase"/>
</dbReference>
<dbReference type="Proteomes" id="UP000188273">
    <property type="component" value="Chromosome"/>
</dbReference>
<gene>
    <name evidence="2" type="ORF">L21SP3_00874</name>
</gene>
<proteinExistence type="predicted"/>
<dbReference type="EMBL" id="CP019633">
    <property type="protein sequence ID" value="AQQ09076.1"/>
    <property type="molecule type" value="Genomic_DNA"/>
</dbReference>
<dbReference type="STRING" id="1940790.L21SP3_00874"/>
<evidence type="ECO:0000256" key="1">
    <source>
        <dbReference type="SAM" id="MobiDB-lite"/>
    </source>
</evidence>
<dbReference type="CDD" id="cd11527">
    <property type="entry name" value="NTP-PPase_dUTPase"/>
    <property type="match status" value="1"/>
</dbReference>
<dbReference type="AlphaFoldDB" id="A0A1Q2HP90"/>
<keyword evidence="3" id="KW-1185">Reference proteome</keyword>
<dbReference type="SUPFAM" id="SSF101386">
    <property type="entry name" value="all-alpha NTP pyrophosphatases"/>
    <property type="match status" value="1"/>
</dbReference>
<dbReference type="Pfam" id="PF08761">
    <property type="entry name" value="dUTPase_2"/>
    <property type="match status" value="1"/>
</dbReference>
<evidence type="ECO:0000313" key="3">
    <source>
        <dbReference type="Proteomes" id="UP000188273"/>
    </source>
</evidence>
<protein>
    <submittedName>
        <fullName evidence="2">dCTP pyrophosphatase</fullName>
    </submittedName>
</protein>
<feature type="region of interest" description="Disordered" evidence="1">
    <location>
        <begin position="132"/>
        <end position="151"/>
    </location>
</feature>
<evidence type="ECO:0000313" key="2">
    <source>
        <dbReference type="EMBL" id="AQQ09076.1"/>
    </source>
</evidence>
<accession>A0A1Q2HP90</accession>
<name>A0A1Q2HP90_9BACT</name>
<reference evidence="3" key="1">
    <citation type="submission" date="2017-02" db="EMBL/GenBank/DDBJ databases">
        <title>Comparative genomics and description of representatives of a novel lineage of planctomycetes thriving in anoxic sediments.</title>
        <authorList>
            <person name="Spring S."/>
            <person name="Bunk B."/>
            <person name="Sproer C."/>
            <person name="Klenk H.-P."/>
        </authorList>
    </citation>
    <scope>NUCLEOTIDE SEQUENCE [LARGE SCALE GENOMIC DNA]</scope>
    <source>
        <strain evidence="3">L21-RPul-D3</strain>
    </source>
</reference>
<sequence>MPAFRGGLPVYMEKQMLRELFEKQAELNKRVGFDAHKVRENMDLKESGEWLNNYLAAMSSEIEELRDCTYWKHWCKEAKEGRRFEIHDLQNARVEVTDMLFFWISLCHCLGLTADDVYNLYQQKLGVNHSRQDNDYSMSEKNEDDNKTVNL</sequence>
<dbReference type="Gene3D" id="1.10.4010.10">
    <property type="entry name" value="Type II deoxyuridine triphosphatase"/>
    <property type="match status" value="2"/>
</dbReference>
<dbReference type="KEGG" id="pbu:L21SP3_00874"/>